<name>A0ABV5NQG0_9ACTN</name>
<dbReference type="InterPro" id="IPR011990">
    <property type="entry name" value="TPR-like_helical_dom_sf"/>
</dbReference>
<protein>
    <recommendedName>
        <fullName evidence="4">NB-ARC domain-containing protein</fullName>
    </recommendedName>
</protein>
<evidence type="ECO:0008006" key="4">
    <source>
        <dbReference type="Google" id="ProtNLM"/>
    </source>
</evidence>
<evidence type="ECO:0000313" key="2">
    <source>
        <dbReference type="EMBL" id="MFB9472472.1"/>
    </source>
</evidence>
<proteinExistence type="predicted"/>
<keyword evidence="1" id="KW-0812">Transmembrane</keyword>
<dbReference type="Gene3D" id="3.40.50.300">
    <property type="entry name" value="P-loop containing nucleotide triphosphate hydrolases"/>
    <property type="match status" value="1"/>
</dbReference>
<comment type="caution">
    <text evidence="2">The sequence shown here is derived from an EMBL/GenBank/DDBJ whole genome shotgun (WGS) entry which is preliminary data.</text>
</comment>
<dbReference type="RefSeq" id="WP_379483841.1">
    <property type="nucleotide sequence ID" value="NZ_JBHMCF010000025.1"/>
</dbReference>
<feature type="transmembrane region" description="Helical" evidence="1">
    <location>
        <begin position="55"/>
        <end position="78"/>
    </location>
</feature>
<reference evidence="2 3" key="1">
    <citation type="submission" date="2024-09" db="EMBL/GenBank/DDBJ databases">
        <authorList>
            <person name="Sun Q."/>
            <person name="Mori K."/>
        </authorList>
    </citation>
    <scope>NUCLEOTIDE SEQUENCE [LARGE SCALE GENOMIC DNA]</scope>
    <source>
        <strain evidence="2 3">JCM 3324</strain>
    </source>
</reference>
<organism evidence="2 3">
    <name type="scientific">Nonomuraea salmonea</name>
    <dbReference type="NCBI Taxonomy" id="46181"/>
    <lineage>
        <taxon>Bacteria</taxon>
        <taxon>Bacillati</taxon>
        <taxon>Actinomycetota</taxon>
        <taxon>Actinomycetes</taxon>
        <taxon>Streptosporangiales</taxon>
        <taxon>Streptosporangiaceae</taxon>
        <taxon>Nonomuraea</taxon>
    </lineage>
</organism>
<dbReference type="Gene3D" id="1.25.40.10">
    <property type="entry name" value="Tetratricopeptide repeat domain"/>
    <property type="match status" value="1"/>
</dbReference>
<dbReference type="InterPro" id="IPR027417">
    <property type="entry name" value="P-loop_NTPase"/>
</dbReference>
<dbReference type="EMBL" id="JBHMCF010000025">
    <property type="protein sequence ID" value="MFB9472472.1"/>
    <property type="molecule type" value="Genomic_DNA"/>
</dbReference>
<keyword evidence="1" id="KW-1133">Transmembrane helix</keyword>
<evidence type="ECO:0000313" key="3">
    <source>
        <dbReference type="Proteomes" id="UP001589568"/>
    </source>
</evidence>
<dbReference type="Proteomes" id="UP001589568">
    <property type="component" value="Unassembled WGS sequence"/>
</dbReference>
<keyword evidence="1" id="KW-0472">Membrane</keyword>
<evidence type="ECO:0000256" key="1">
    <source>
        <dbReference type="SAM" id="Phobius"/>
    </source>
</evidence>
<dbReference type="SUPFAM" id="SSF52540">
    <property type="entry name" value="P-loop containing nucleoside triphosphate hydrolases"/>
    <property type="match status" value="1"/>
</dbReference>
<sequence length="781" mass="84483">MTDISRRERLGFRLSRLYRLAAAHWAELGVGGALTVGGAILILQEELAKKLVELLPIWAVVGLLAVFVVVVPVVAGLVTYRIRRHRARPPRPLPATMPFPDRIDELIGREAELRRIKAEALERGVVVVHGAIGMGTSTVAVHAVWELAGEARKQRYADLRGADRDRPETPLSVAQRVLRTLNRPPGGIQEPGDATEEVIEALNGTGQVLLLDNVSSWSQVEWLPTRVPGAHIVIAGTLADQPPQHIELIQLGPLAPDARRTLLARHIGDDRVTREPKALELLADACLGSPLELVRVGRWLAGNPGVSLQSLVDDLRSLSIPDTLDFVLERSVRQLRPTAKRLFVLLAGLPIAEVDHQAAAALLGVPSAADAIAELAGLGLVENVRMTRVRVSGTFRGSGAADPGTGTAARPPREVAAWRRLVEHFAEQATGYAGRLPAEEARTWFAMEDRVLLQVLAREEPAPRTGRALAEIGDALETWFRLEQRHEDRLRAAAELARAAESLGDEQVQATAELRQCAILLTTGDPREARRHFDRAAAVRVRVESWPADLHLAHAAILLSAGDEYEAVESALVRYGQALTGGHVAGQAIRLANVAALLMRKAQAHDHEGAAGKARGLHTNARVVLFEALDLARKAGDQATEAHARELLALAHHYLGQSHDAGLHLDEAERLYAETADEFGRGRCLVHRAGILLADPAHEPGTVASTGASTGADTVAGLLDQATSRLPAAGISTALAHLHLSRLRPDRAADHRRKGLRALRPWDGIAEPKQVEELRKQLQAP</sequence>
<gene>
    <name evidence="2" type="ORF">ACFFR3_23430</name>
</gene>
<keyword evidence="3" id="KW-1185">Reference proteome</keyword>
<feature type="transmembrane region" description="Helical" evidence="1">
    <location>
        <begin position="21"/>
        <end position="43"/>
    </location>
</feature>
<accession>A0ABV5NQG0</accession>
<feature type="transmembrane region" description="Helical" evidence="1">
    <location>
        <begin position="124"/>
        <end position="145"/>
    </location>
</feature>